<accession>G7V785</accession>
<dbReference type="PANTHER" id="PTHR39081">
    <property type="entry name" value="MUT7-C DOMAIN-CONTAINING PROTEIN"/>
    <property type="match status" value="1"/>
</dbReference>
<evidence type="ECO:0000313" key="3">
    <source>
        <dbReference type="EMBL" id="AER66119.1"/>
    </source>
</evidence>
<gene>
    <name evidence="3" type="ordered locus">Tlie_0384</name>
</gene>
<dbReference type="Pfam" id="PF01927">
    <property type="entry name" value="Mut7-C"/>
    <property type="match status" value="1"/>
</dbReference>
<reference evidence="4" key="1">
    <citation type="submission" date="2011-10" db="EMBL/GenBank/DDBJ databases">
        <title>The complete genome of chromosome of Thermovirga lienii DSM 17291.</title>
        <authorList>
            <consortium name="US DOE Joint Genome Institute (JGI-PGF)"/>
            <person name="Lucas S."/>
            <person name="Copeland A."/>
            <person name="Lapidus A."/>
            <person name="Glavina del Rio T."/>
            <person name="Dalin E."/>
            <person name="Tice H."/>
            <person name="Bruce D."/>
            <person name="Goodwin L."/>
            <person name="Pitluck S."/>
            <person name="Peters L."/>
            <person name="Mikhailova N."/>
            <person name="Saunders E."/>
            <person name="Kyrpides N."/>
            <person name="Mavromatis K."/>
            <person name="Ivanova N."/>
            <person name="Last F.I."/>
            <person name="Brettin T."/>
            <person name="Detter J.C."/>
            <person name="Han C."/>
            <person name="Larimer F."/>
            <person name="Land M."/>
            <person name="Hauser L."/>
            <person name="Markowitz V."/>
            <person name="Cheng J.-F."/>
            <person name="Hugenholtz P."/>
            <person name="Woyke T."/>
            <person name="Wu D."/>
            <person name="Spring S."/>
            <person name="Schroeder M."/>
            <person name="Brambilla E.-M."/>
            <person name="Klenk H.-P."/>
            <person name="Eisen J.A."/>
        </authorList>
    </citation>
    <scope>NUCLEOTIDE SEQUENCE [LARGE SCALE GENOMIC DNA]</scope>
    <source>
        <strain evidence="4">ATCC BAA-1197 / DSM 17291 / Cas60314</strain>
    </source>
</reference>
<dbReference type="EMBL" id="CP003096">
    <property type="protein sequence ID" value="AER66119.1"/>
    <property type="molecule type" value="Genomic_DNA"/>
</dbReference>
<dbReference type="KEGG" id="tli:Tlie_0384"/>
<dbReference type="InterPro" id="IPR027798">
    <property type="entry name" value="Ub_Mut7C"/>
</dbReference>
<sequence>MSITLVFHGDLLYFLRNAPESTERRVAKVFERIASVKDLIESQGVPHTEVGRIELGGEGKIFGYIPNHGETIHVYPLTPPVNATKPSLLRPNPVAEVSFVADVNVGRLAKLLRLLGFDTLYDPSWQDKELANLASKYNKILLTKDRELLMRKSINWGKLIRSISPWDQLAEVILFYGLSDQIKLFTRCTNCNQVLEPVSKEEVLDRLEPLTRLMYNQFTQCPACGKVFWRGSHHKHIEEKLRRIAGCS</sequence>
<reference evidence="3 4" key="2">
    <citation type="journal article" date="2012" name="Stand. Genomic Sci.">
        <title>Genome sequence of the moderately thermophilic, amino-acid-degrading and sulfur-reducing bacterium Thermovirga lienii type strain (Cas60314(T)).</title>
        <authorList>
            <person name="Goker M."/>
            <person name="Saunders E."/>
            <person name="Lapidus A."/>
            <person name="Nolan M."/>
            <person name="Lucas S."/>
            <person name="Hammon N."/>
            <person name="Deshpande S."/>
            <person name="Cheng J.F."/>
            <person name="Han C."/>
            <person name="Tapia R."/>
            <person name="Goodwin L.A."/>
            <person name="Pitluck S."/>
            <person name="Liolios K."/>
            <person name="Mavromatis K."/>
            <person name="Pagani I."/>
            <person name="Ivanova N."/>
            <person name="Mikhailova N."/>
            <person name="Pati A."/>
            <person name="Chen A."/>
            <person name="Palaniappan K."/>
            <person name="Land M."/>
            <person name="Chang Y.J."/>
            <person name="Jeffries C.D."/>
            <person name="Brambilla E.M."/>
            <person name="Rohde M."/>
            <person name="Spring S."/>
            <person name="Detter J.C."/>
            <person name="Woyke T."/>
            <person name="Bristow J."/>
            <person name="Eisen J.A."/>
            <person name="Markowitz V."/>
            <person name="Hugenholtz P."/>
            <person name="Kyrpides N.C."/>
            <person name="Klenk H.P."/>
        </authorList>
    </citation>
    <scope>NUCLEOTIDE SEQUENCE [LARGE SCALE GENOMIC DNA]</scope>
    <source>
        <strain evidence="4">ATCC BAA-1197 / DSM 17291 / Cas60314</strain>
    </source>
</reference>
<feature type="domain" description="Mut7-C RNAse" evidence="1">
    <location>
        <begin position="99"/>
        <end position="240"/>
    </location>
</feature>
<evidence type="ECO:0000259" key="1">
    <source>
        <dbReference type="Pfam" id="PF01927"/>
    </source>
</evidence>
<feature type="domain" description="Ubiquitin Mut7-C" evidence="2">
    <location>
        <begin position="3"/>
        <end position="78"/>
    </location>
</feature>
<dbReference type="InterPro" id="IPR002782">
    <property type="entry name" value="Mut7-C_RNAse_dom"/>
</dbReference>
<dbReference type="Proteomes" id="UP000005868">
    <property type="component" value="Chromosome"/>
</dbReference>
<dbReference type="AlphaFoldDB" id="G7V785"/>
<name>G7V785_THELD</name>
<dbReference type="Pfam" id="PF14451">
    <property type="entry name" value="Ub-Mut7C"/>
    <property type="match status" value="1"/>
</dbReference>
<dbReference type="eggNOG" id="COG1656">
    <property type="taxonomic scope" value="Bacteria"/>
</dbReference>
<organism evidence="3 4">
    <name type="scientific">Thermovirga lienii (strain ATCC BAA-1197 / DSM 17291 / Cas60314)</name>
    <dbReference type="NCBI Taxonomy" id="580340"/>
    <lineage>
        <taxon>Bacteria</taxon>
        <taxon>Thermotogati</taxon>
        <taxon>Synergistota</taxon>
        <taxon>Synergistia</taxon>
        <taxon>Synergistales</taxon>
        <taxon>Thermovirgaceae</taxon>
        <taxon>Thermovirga</taxon>
    </lineage>
</organism>
<keyword evidence="4" id="KW-1185">Reference proteome</keyword>
<dbReference type="PANTHER" id="PTHR39081:SF1">
    <property type="entry name" value="MUT7-C RNASE DOMAIN-CONTAINING PROTEIN"/>
    <property type="match status" value="1"/>
</dbReference>
<dbReference type="OrthoDB" id="9797655at2"/>
<dbReference type="HOGENOM" id="CLU_074576_0_0_0"/>
<evidence type="ECO:0000259" key="2">
    <source>
        <dbReference type="Pfam" id="PF14451"/>
    </source>
</evidence>
<evidence type="ECO:0000313" key="4">
    <source>
        <dbReference type="Proteomes" id="UP000005868"/>
    </source>
</evidence>
<evidence type="ECO:0008006" key="5">
    <source>
        <dbReference type="Google" id="ProtNLM"/>
    </source>
</evidence>
<proteinExistence type="predicted"/>
<protein>
    <recommendedName>
        <fullName evidence="5">Twitching motility protein PilT</fullName>
    </recommendedName>
</protein>